<evidence type="ECO:0000256" key="7">
    <source>
        <dbReference type="SAM" id="Phobius"/>
    </source>
</evidence>
<comment type="caution">
    <text evidence="8">The sequence shown here is derived from an EMBL/GenBank/DDBJ whole genome shotgun (WGS) entry which is preliminary data.</text>
</comment>
<dbReference type="PANTHER" id="PTHR10926">
    <property type="entry name" value="CELL CYCLE CONTROL PROTEIN 50"/>
    <property type="match status" value="1"/>
</dbReference>
<evidence type="ECO:0008006" key="10">
    <source>
        <dbReference type="Google" id="ProtNLM"/>
    </source>
</evidence>
<evidence type="ECO:0000256" key="2">
    <source>
        <dbReference type="ARBA" id="ARBA00009457"/>
    </source>
</evidence>
<feature type="transmembrane region" description="Helical" evidence="7">
    <location>
        <begin position="153"/>
        <end position="174"/>
    </location>
</feature>
<dbReference type="OrthoDB" id="340608at2759"/>
<organism evidence="8 9">
    <name type="scientific">Miscanthus lutarioriparius</name>
    <dbReference type="NCBI Taxonomy" id="422564"/>
    <lineage>
        <taxon>Eukaryota</taxon>
        <taxon>Viridiplantae</taxon>
        <taxon>Streptophyta</taxon>
        <taxon>Embryophyta</taxon>
        <taxon>Tracheophyta</taxon>
        <taxon>Spermatophyta</taxon>
        <taxon>Magnoliopsida</taxon>
        <taxon>Liliopsida</taxon>
        <taxon>Poales</taxon>
        <taxon>Poaceae</taxon>
        <taxon>PACMAD clade</taxon>
        <taxon>Panicoideae</taxon>
        <taxon>Andropogonodae</taxon>
        <taxon>Andropogoneae</taxon>
        <taxon>Saccharinae</taxon>
        <taxon>Miscanthus</taxon>
    </lineage>
</organism>
<keyword evidence="3 7" id="KW-0812">Transmembrane</keyword>
<keyword evidence="9" id="KW-1185">Reference proteome</keyword>
<evidence type="ECO:0000256" key="6">
    <source>
        <dbReference type="SAM" id="MobiDB-lite"/>
    </source>
</evidence>
<dbReference type="AlphaFoldDB" id="A0A811NN10"/>
<protein>
    <recommendedName>
        <fullName evidence="10">ALA-interacting subunit</fullName>
    </recommendedName>
</protein>
<dbReference type="PANTHER" id="PTHR10926:SF27">
    <property type="entry name" value="ALA-INTERACTING SUBUNIT"/>
    <property type="match status" value="1"/>
</dbReference>
<keyword evidence="5 7" id="KW-0472">Membrane</keyword>
<evidence type="ECO:0000256" key="1">
    <source>
        <dbReference type="ARBA" id="ARBA00004370"/>
    </source>
</evidence>
<sequence length="378" mass="41254">MAARQGGGRSRGWGRRPIHGVGEGDAMERRRGELRATMGAGRMQTTVAGRTWSEGASEDKGARAMAMMAARDRWSNVFGGGFSSSSLQDWFIETQLSSPTIAMLPMNVDAAVSSSSQQAALAATTDKRNKPRYHPFTQQQLPACHCILKPPTAIAAIALVGIIFIPIGLACMAASNKVVEVDQYETACIPEKMRGNKVAYIQNPSTEKSCPRLLKVHAHMKAPIYVYYKLDKFYQNHRRQGIAWRSDRGHLFGDRVYPRNFQTGSLVGGGKLDPNKSLSEQKDLMVWMRTAALPAFRNLYGRVEVDLYAGDEVAVMVQNNYNTYSFGGKKALVLSTTGVLGGRSSFLGRAYLAGSIACLALALLLTLLFLLPVRAPAS</sequence>
<comment type="subcellular location">
    <subcellularLocation>
        <location evidence="1">Membrane</location>
    </subcellularLocation>
</comment>
<dbReference type="GO" id="GO:0005886">
    <property type="term" value="C:plasma membrane"/>
    <property type="evidence" value="ECO:0007669"/>
    <property type="project" value="TreeGrafter"/>
</dbReference>
<evidence type="ECO:0000256" key="4">
    <source>
        <dbReference type="ARBA" id="ARBA00022989"/>
    </source>
</evidence>
<evidence type="ECO:0000256" key="3">
    <source>
        <dbReference type="ARBA" id="ARBA00022692"/>
    </source>
</evidence>
<evidence type="ECO:0000256" key="5">
    <source>
        <dbReference type="ARBA" id="ARBA00023136"/>
    </source>
</evidence>
<feature type="compositionally biased region" description="Gly residues" evidence="6">
    <location>
        <begin position="1"/>
        <end position="11"/>
    </location>
</feature>
<accession>A0A811NN10</accession>
<comment type="similarity">
    <text evidence="2">Belongs to the CDC50/LEM3 family.</text>
</comment>
<dbReference type="Proteomes" id="UP000604825">
    <property type="component" value="Unassembled WGS sequence"/>
</dbReference>
<reference evidence="8" key="1">
    <citation type="submission" date="2020-10" db="EMBL/GenBank/DDBJ databases">
        <authorList>
            <person name="Han B."/>
            <person name="Lu T."/>
            <person name="Zhao Q."/>
            <person name="Huang X."/>
            <person name="Zhao Y."/>
        </authorList>
    </citation>
    <scope>NUCLEOTIDE SEQUENCE</scope>
</reference>
<dbReference type="GO" id="GO:0005783">
    <property type="term" value="C:endoplasmic reticulum"/>
    <property type="evidence" value="ECO:0007669"/>
    <property type="project" value="TreeGrafter"/>
</dbReference>
<gene>
    <name evidence="8" type="ORF">NCGR_LOCUS16228</name>
</gene>
<proteinExistence type="inferred from homology"/>
<dbReference type="EMBL" id="CAJGYO010000004">
    <property type="protein sequence ID" value="CAD6223839.1"/>
    <property type="molecule type" value="Genomic_DNA"/>
</dbReference>
<dbReference type="GO" id="GO:0005794">
    <property type="term" value="C:Golgi apparatus"/>
    <property type="evidence" value="ECO:0007669"/>
    <property type="project" value="TreeGrafter"/>
</dbReference>
<feature type="transmembrane region" description="Helical" evidence="7">
    <location>
        <begin position="350"/>
        <end position="371"/>
    </location>
</feature>
<evidence type="ECO:0000313" key="9">
    <source>
        <dbReference type="Proteomes" id="UP000604825"/>
    </source>
</evidence>
<feature type="region of interest" description="Disordered" evidence="6">
    <location>
        <begin position="1"/>
        <end position="29"/>
    </location>
</feature>
<dbReference type="Pfam" id="PF03381">
    <property type="entry name" value="CDC50"/>
    <property type="match status" value="2"/>
</dbReference>
<evidence type="ECO:0000313" key="8">
    <source>
        <dbReference type="EMBL" id="CAD6223839.1"/>
    </source>
</evidence>
<keyword evidence="4 7" id="KW-1133">Transmembrane helix</keyword>
<dbReference type="InterPro" id="IPR005045">
    <property type="entry name" value="CDC50/LEM3_fam"/>
</dbReference>
<name>A0A811NN10_9POAL</name>